<evidence type="ECO:0000313" key="1">
    <source>
        <dbReference type="EMBL" id="GIY27955.1"/>
    </source>
</evidence>
<sequence length="119" mass="13801">MQEIISEIIECAIYVSFAGQSLNLVGREAIDCCLDAVNFSGIVREIYNFFLLSTHRWIVQLLFFKDDSKVPKSFSKTALETHSIVTSKILHSYDNSALHRLHSCYRERRNKKSSYKHLE</sequence>
<dbReference type="EMBL" id="BPLR01008884">
    <property type="protein sequence ID" value="GIY27955.1"/>
    <property type="molecule type" value="Genomic_DNA"/>
</dbReference>
<accession>A0AAV4S2T6</accession>
<gene>
    <name evidence="1" type="ORF">CEXT_457531</name>
</gene>
<reference evidence="1 2" key="1">
    <citation type="submission" date="2021-06" db="EMBL/GenBank/DDBJ databases">
        <title>Caerostris extrusa draft genome.</title>
        <authorList>
            <person name="Kono N."/>
            <person name="Arakawa K."/>
        </authorList>
    </citation>
    <scope>NUCLEOTIDE SEQUENCE [LARGE SCALE GENOMIC DNA]</scope>
</reference>
<dbReference type="AlphaFoldDB" id="A0AAV4S2T6"/>
<organism evidence="1 2">
    <name type="scientific">Caerostris extrusa</name>
    <name type="common">Bark spider</name>
    <name type="synonym">Caerostris bankana</name>
    <dbReference type="NCBI Taxonomy" id="172846"/>
    <lineage>
        <taxon>Eukaryota</taxon>
        <taxon>Metazoa</taxon>
        <taxon>Ecdysozoa</taxon>
        <taxon>Arthropoda</taxon>
        <taxon>Chelicerata</taxon>
        <taxon>Arachnida</taxon>
        <taxon>Araneae</taxon>
        <taxon>Araneomorphae</taxon>
        <taxon>Entelegynae</taxon>
        <taxon>Araneoidea</taxon>
        <taxon>Araneidae</taxon>
        <taxon>Caerostris</taxon>
    </lineage>
</organism>
<dbReference type="Proteomes" id="UP001054945">
    <property type="component" value="Unassembled WGS sequence"/>
</dbReference>
<keyword evidence="2" id="KW-1185">Reference proteome</keyword>
<proteinExistence type="predicted"/>
<comment type="caution">
    <text evidence="1">The sequence shown here is derived from an EMBL/GenBank/DDBJ whole genome shotgun (WGS) entry which is preliminary data.</text>
</comment>
<protein>
    <submittedName>
        <fullName evidence="1">Uncharacterized protein</fullName>
    </submittedName>
</protein>
<evidence type="ECO:0000313" key="2">
    <source>
        <dbReference type="Proteomes" id="UP001054945"/>
    </source>
</evidence>
<name>A0AAV4S2T6_CAEEX</name>